<gene>
    <name evidence="1" type="ORF">N4J17_05910</name>
</gene>
<dbReference type="RefSeq" id="WP_198322105.1">
    <property type="nucleotide sequence ID" value="NZ_CP104311.1"/>
</dbReference>
<accession>A0ABZ2FAC2</accession>
<sequence length="59" mass="6473">MPESWEGSNCDYFRTVDYGNPGLVVPTGFRMLKRGFITPCGDLPASDWVKPSTGSSCKN</sequence>
<organism evidence="1 2">
    <name type="scientific">Methylococcus capsulatus</name>
    <dbReference type="NCBI Taxonomy" id="414"/>
    <lineage>
        <taxon>Bacteria</taxon>
        <taxon>Pseudomonadati</taxon>
        <taxon>Pseudomonadota</taxon>
        <taxon>Gammaproteobacteria</taxon>
        <taxon>Methylococcales</taxon>
        <taxon>Methylococcaceae</taxon>
        <taxon>Methylococcus</taxon>
    </lineage>
</organism>
<protein>
    <submittedName>
        <fullName evidence="1">Uncharacterized protein</fullName>
    </submittedName>
</protein>
<evidence type="ECO:0000313" key="2">
    <source>
        <dbReference type="Proteomes" id="UP001359308"/>
    </source>
</evidence>
<name>A0ABZ2FAC2_METCP</name>
<reference evidence="1 2" key="1">
    <citation type="submission" date="2022-09" db="EMBL/GenBank/DDBJ databases">
        <authorList>
            <person name="Giprobiosintez L."/>
        </authorList>
    </citation>
    <scope>NUCLEOTIDE SEQUENCE [LARGE SCALE GENOMIC DNA]</scope>
    <source>
        <strain evidence="2">VKPM-B-12549 (GBS-15)</strain>
    </source>
</reference>
<dbReference type="Proteomes" id="UP001359308">
    <property type="component" value="Chromosome"/>
</dbReference>
<keyword evidence="2" id="KW-1185">Reference proteome</keyword>
<evidence type="ECO:0000313" key="1">
    <source>
        <dbReference type="EMBL" id="WWF03152.1"/>
    </source>
</evidence>
<proteinExistence type="predicted"/>
<dbReference type="EMBL" id="CP104311">
    <property type="protein sequence ID" value="WWF03152.1"/>
    <property type="molecule type" value="Genomic_DNA"/>
</dbReference>